<dbReference type="Gene3D" id="2.60.40.4070">
    <property type="match status" value="1"/>
</dbReference>
<dbReference type="NCBIfam" id="TIGR04183">
    <property type="entry name" value="Por_Secre_tail"/>
    <property type="match status" value="1"/>
</dbReference>
<organism evidence="3">
    <name type="scientific">Ignavibacterium album</name>
    <dbReference type="NCBI Taxonomy" id="591197"/>
    <lineage>
        <taxon>Bacteria</taxon>
        <taxon>Pseudomonadati</taxon>
        <taxon>Ignavibacteriota</taxon>
        <taxon>Ignavibacteria</taxon>
        <taxon>Ignavibacteriales</taxon>
        <taxon>Ignavibacteriaceae</taxon>
        <taxon>Ignavibacterium</taxon>
    </lineage>
</organism>
<evidence type="ECO:0000259" key="2">
    <source>
        <dbReference type="Pfam" id="PF18962"/>
    </source>
</evidence>
<feature type="chain" id="PRO_5031244875" evidence="1">
    <location>
        <begin position="24"/>
        <end position="572"/>
    </location>
</feature>
<reference evidence="3" key="1">
    <citation type="journal article" date="2020" name="mSystems">
        <title>Genome- and Community-Level Interaction Insights into Carbon Utilization and Element Cycling Functions of Hydrothermarchaeota in Hydrothermal Sediment.</title>
        <authorList>
            <person name="Zhou Z."/>
            <person name="Liu Y."/>
            <person name="Xu W."/>
            <person name="Pan J."/>
            <person name="Luo Z.H."/>
            <person name="Li M."/>
        </authorList>
    </citation>
    <scope>NUCLEOTIDE SEQUENCE [LARGE SCALE GENOMIC DNA]</scope>
    <source>
        <strain evidence="3">SpSt-479</strain>
    </source>
</reference>
<keyword evidence="1" id="KW-0732">Signal</keyword>
<accession>A0A7V3E744</accession>
<dbReference type="InterPro" id="IPR026444">
    <property type="entry name" value="Secre_tail"/>
</dbReference>
<protein>
    <submittedName>
        <fullName evidence="3">T9SS type A sorting domain-containing protein</fullName>
    </submittedName>
</protein>
<dbReference type="AlphaFoldDB" id="A0A7V3E744"/>
<evidence type="ECO:0000313" key="3">
    <source>
        <dbReference type="EMBL" id="HFI91670.1"/>
    </source>
</evidence>
<feature type="domain" description="Secretion system C-terminal sorting" evidence="2">
    <location>
        <begin position="494"/>
        <end position="569"/>
    </location>
</feature>
<evidence type="ECO:0000256" key="1">
    <source>
        <dbReference type="SAM" id="SignalP"/>
    </source>
</evidence>
<dbReference type="EMBL" id="DSUJ01000008">
    <property type="protein sequence ID" value="HFI91670.1"/>
    <property type="molecule type" value="Genomic_DNA"/>
</dbReference>
<proteinExistence type="predicted"/>
<dbReference type="Pfam" id="PF18962">
    <property type="entry name" value="Por_Secre_tail"/>
    <property type="match status" value="1"/>
</dbReference>
<gene>
    <name evidence="3" type="ORF">ENS31_09125</name>
</gene>
<feature type="signal peptide" evidence="1">
    <location>
        <begin position="1"/>
        <end position="23"/>
    </location>
</feature>
<sequence length="572" mass="63159">MKKLFTILTAGVFIILLSSGMNAQIRIDGVFFDWTPQMQLDVPPNNAELTFGEGDPDAPDPNNPSYFADLDIEDVYATDDADFVYFRVKLNSIANVLNIPNDTSYHGGAAIAFYISVDPGPNDTTGLTWGWWGSGYDFFVQVYPEDSIAVVNTLYDQFIWEHTQTGNGWDFIPADTLIGVKVAWNAENNDVEFAVPKLKLFNPRFMPNFTIPQSIAVMVYAGENLSPWRADYASNAGVAGYPVPMKNPGPITVDGLFFDWNSGMQLDVPPDVNELTFSEGDPDAPDPNNPSYFADLDIEDVYATSGEDFVYLRIKMNSIANVLNIPNDTSYHGGAAIAAYISVDPGASDTTGLTWGWWGSGYDFFVQVYPPDSAMQVNTGYQQALWEHKQTGNGWDFELADLLRGCWVAWNVDNNDVEVAVPRVLLFNPRYLPNFQLPDTIAVMIYAGENLAPWRADYASNSGVAGYPINVVVTGIEDPLDNSLPKEFNLSQNYPNPFNPTTNISYSLPSAGFVTLKVYNLLGEEIAVLVNEEKSAGNYAVTFNASGLTSGIYLYSLSTGNNRETRKMILLK</sequence>
<comment type="caution">
    <text evidence="3">The sequence shown here is derived from an EMBL/GenBank/DDBJ whole genome shotgun (WGS) entry which is preliminary data.</text>
</comment>
<name>A0A7V3E744_9BACT</name>